<evidence type="ECO:0000313" key="4">
    <source>
        <dbReference type="Proteomes" id="UP001595457"/>
    </source>
</evidence>
<proteinExistence type="predicted"/>
<keyword evidence="2" id="KW-0732">Signal</keyword>
<evidence type="ECO:0008006" key="5">
    <source>
        <dbReference type="Google" id="ProtNLM"/>
    </source>
</evidence>
<name>A0ABV7B0A3_9GAMM</name>
<dbReference type="PROSITE" id="PS51257">
    <property type="entry name" value="PROKAR_LIPOPROTEIN"/>
    <property type="match status" value="1"/>
</dbReference>
<reference evidence="4" key="1">
    <citation type="journal article" date="2019" name="Int. J. Syst. Evol. Microbiol.">
        <title>The Global Catalogue of Microorganisms (GCM) 10K type strain sequencing project: providing services to taxonomists for standard genome sequencing and annotation.</title>
        <authorList>
            <consortium name="The Broad Institute Genomics Platform"/>
            <consortium name="The Broad Institute Genome Sequencing Center for Infectious Disease"/>
            <person name="Wu L."/>
            <person name="Ma J."/>
        </authorList>
    </citation>
    <scope>NUCLEOTIDE SEQUENCE [LARGE SCALE GENOMIC DNA]</scope>
    <source>
        <strain evidence="4">KCTC 62195</strain>
    </source>
</reference>
<feature type="compositionally biased region" description="Polar residues" evidence="1">
    <location>
        <begin position="34"/>
        <end position="43"/>
    </location>
</feature>
<evidence type="ECO:0000256" key="1">
    <source>
        <dbReference type="SAM" id="MobiDB-lite"/>
    </source>
</evidence>
<dbReference type="Proteomes" id="UP001595457">
    <property type="component" value="Unassembled WGS sequence"/>
</dbReference>
<keyword evidence="4" id="KW-1185">Reference proteome</keyword>
<feature type="chain" id="PRO_5046240971" description="Lipoprotein" evidence="2">
    <location>
        <begin position="19"/>
        <end position="86"/>
    </location>
</feature>
<evidence type="ECO:0000256" key="2">
    <source>
        <dbReference type="SAM" id="SignalP"/>
    </source>
</evidence>
<accession>A0ABV7B0A3</accession>
<feature type="signal peptide" evidence="2">
    <location>
        <begin position="1"/>
        <end position="18"/>
    </location>
</feature>
<protein>
    <recommendedName>
        <fullName evidence="5">Lipoprotein</fullName>
    </recommendedName>
</protein>
<feature type="region of interest" description="Disordered" evidence="1">
    <location>
        <begin position="23"/>
        <end position="86"/>
    </location>
</feature>
<evidence type="ECO:0000313" key="3">
    <source>
        <dbReference type="EMBL" id="MFC2974586.1"/>
    </source>
</evidence>
<sequence length="86" mass="8646">MQKTLTYAMLLAATLGLAACGEKSDHKVEPANTAAPQATQSTGDAAAVEQKAAEATENTTAAPQEAAAATEQKAAEATEGAAEEKK</sequence>
<comment type="caution">
    <text evidence="3">The sequence shown here is derived from an EMBL/GenBank/DDBJ whole genome shotgun (WGS) entry which is preliminary data.</text>
</comment>
<dbReference type="EMBL" id="JBHRSJ010000035">
    <property type="protein sequence ID" value="MFC2974586.1"/>
    <property type="molecule type" value="Genomic_DNA"/>
</dbReference>
<organism evidence="3 4">
    <name type="scientific">Azotobacter bryophylli</name>
    <dbReference type="NCBI Taxonomy" id="1986537"/>
    <lineage>
        <taxon>Bacteria</taxon>
        <taxon>Pseudomonadati</taxon>
        <taxon>Pseudomonadota</taxon>
        <taxon>Gammaproteobacteria</taxon>
        <taxon>Pseudomonadales</taxon>
        <taxon>Pseudomonadaceae</taxon>
        <taxon>Azotobacter</taxon>
    </lineage>
</organism>
<feature type="compositionally biased region" description="Low complexity" evidence="1">
    <location>
        <begin position="45"/>
        <end position="80"/>
    </location>
</feature>
<gene>
    <name evidence="3" type="ORF">ACFOJE_20545</name>
</gene>
<dbReference type="RefSeq" id="WP_377816834.1">
    <property type="nucleotide sequence ID" value="NZ_JBHRSJ010000035.1"/>
</dbReference>